<evidence type="ECO:0000313" key="2">
    <source>
        <dbReference type="Proteomes" id="UP000018872"/>
    </source>
</evidence>
<comment type="caution">
    <text evidence="1">The sequence shown here is derived from an EMBL/GenBank/DDBJ whole genome shotgun (WGS) entry which is preliminary data.</text>
</comment>
<accession>W2CGX9</accession>
<proteinExistence type="predicted"/>
<evidence type="ECO:0000313" key="1">
    <source>
        <dbReference type="EMBL" id="ETK05717.1"/>
    </source>
</evidence>
<organism evidence="1 2">
    <name type="scientific">Tannerella sp. oral taxon BU063 isolate Cell 5</name>
    <dbReference type="NCBI Taxonomy" id="1410950"/>
    <lineage>
        <taxon>Bacteria</taxon>
        <taxon>Pseudomonadati</taxon>
        <taxon>Bacteroidota</taxon>
        <taxon>Bacteroidia</taxon>
        <taxon>Bacteroidales</taxon>
        <taxon>Tannerellaceae</taxon>
        <taxon>Tannerella</taxon>
    </lineage>
</organism>
<dbReference type="AlphaFoldDB" id="W2CGX9"/>
<dbReference type="PATRIC" id="fig|1410950.3.peg.53"/>
<dbReference type="EMBL" id="AYYC01000270">
    <property type="protein sequence ID" value="ETK05717.1"/>
    <property type="molecule type" value="Genomic_DNA"/>
</dbReference>
<sequence length="44" mass="5000">MKVDTMINLYPKDYLAFDDSQKKALAALINNVRSMGVLINKRIS</sequence>
<dbReference type="Proteomes" id="UP000018872">
    <property type="component" value="Unassembled WGS sequence"/>
</dbReference>
<protein>
    <submittedName>
        <fullName evidence="1">Uncharacterized protein</fullName>
    </submittedName>
</protein>
<name>W2CGX9_9BACT</name>
<gene>
    <name evidence="1" type="ORF">T229_01225</name>
</gene>
<reference evidence="1 2" key="1">
    <citation type="submission" date="2013-11" db="EMBL/GenBank/DDBJ databases">
        <title>Single cell genomics of uncultured Tannerella BU063 (oral taxon 286).</title>
        <authorList>
            <person name="Beall C.J."/>
            <person name="Campbell A.G."/>
            <person name="Griffen A.L."/>
            <person name="Podar M."/>
            <person name="Leys E.J."/>
        </authorList>
    </citation>
    <scope>NUCLEOTIDE SEQUENCE [LARGE SCALE GENOMIC DNA]</scope>
    <source>
        <strain evidence="1">Cell 5</strain>
    </source>
</reference>